<dbReference type="PANTHER" id="PTHR10039">
    <property type="entry name" value="AMELOGENIN"/>
    <property type="match status" value="1"/>
</dbReference>
<gene>
    <name evidence="3" type="ORF">HYPSUDRAFT_759118</name>
</gene>
<dbReference type="AlphaFoldDB" id="A0A0D2NQK7"/>
<name>A0A0D2NQK7_HYPSF</name>
<evidence type="ECO:0000256" key="1">
    <source>
        <dbReference type="ARBA" id="ARBA00022737"/>
    </source>
</evidence>
<dbReference type="Pfam" id="PF24883">
    <property type="entry name" value="NPHP3_N"/>
    <property type="match status" value="2"/>
</dbReference>
<feature type="domain" description="NACHT" evidence="2">
    <location>
        <begin position="337"/>
        <end position="462"/>
    </location>
</feature>
<evidence type="ECO:0000313" key="3">
    <source>
        <dbReference type="EMBL" id="KJA21064.1"/>
    </source>
</evidence>
<dbReference type="PROSITE" id="PS50837">
    <property type="entry name" value="NACHT"/>
    <property type="match status" value="1"/>
</dbReference>
<dbReference type="Gene3D" id="3.40.50.300">
    <property type="entry name" value="P-loop containing nucleotide triphosphate hydrolases"/>
    <property type="match status" value="1"/>
</dbReference>
<proteinExistence type="predicted"/>
<evidence type="ECO:0000259" key="2">
    <source>
        <dbReference type="PROSITE" id="PS50837"/>
    </source>
</evidence>
<dbReference type="OrthoDB" id="7464126at2759"/>
<dbReference type="InterPro" id="IPR007111">
    <property type="entry name" value="NACHT_NTPase"/>
</dbReference>
<dbReference type="Proteomes" id="UP000054270">
    <property type="component" value="Unassembled WGS sequence"/>
</dbReference>
<accession>A0A0D2NQK7</accession>
<sequence>MPTSDGLLFSANLESVAVQDIGKHRRTHHFVQIFVADNKVVTSPREACSEVSKWEWNAETKIWFEPSSTIKVVLFRGFKIKTPIKLTDDVVGQYEGKIVDLVSSDAGLEMKDMTGSLVSEKLKITITLVSGPSIDNIKEFLDEVDASVGRLKSIGAGGGRTVSVLGNVLQLTKNIFDNLSQETDRQDDYVRDLATSLREMLATADKVPYLEVIPNIPNVIKDISLQSLQVALLIDEYTKLGRAGRTIRIQVDLKPRIEKCNADCASLKAKLHNAISLDTNIRLKKMESSRQVETVIKWLSAPDTSVNRNDANKKQEKGTCSWFLENEQFLTWLESPGFIWVKGNAGCGKTVLCAAIINKIPTPVPSQKNGVAYFLFDGRSNQADYQLVAELYNKWGEAQQPSENDLEDTLRDIMQQFSDTYIIIDALDECTERGLMLQWLNTLLIDTNENPKRLHILVTSRPLPDITKEFLGLKAESIDVFGSNENQDIAKYLEKYMPLKFGKFSQSIQDQIESTLKIGAEGSFRWLALMIAELETCPAEFDVLQQLKTLPKDLNEAYDKVLKALDNKYLAHTKTFLQWLAFSVRPMTIEEIAETITIDFNSNDGPAFNQQKRYIDPKDVLLRCGSGLVSESNGKHS</sequence>
<evidence type="ECO:0000313" key="4">
    <source>
        <dbReference type="Proteomes" id="UP000054270"/>
    </source>
</evidence>
<protein>
    <recommendedName>
        <fullName evidence="2">NACHT domain-containing protein</fullName>
    </recommendedName>
</protein>
<reference evidence="4" key="1">
    <citation type="submission" date="2014-04" db="EMBL/GenBank/DDBJ databases">
        <title>Evolutionary Origins and Diversification of the Mycorrhizal Mutualists.</title>
        <authorList>
            <consortium name="DOE Joint Genome Institute"/>
            <consortium name="Mycorrhizal Genomics Consortium"/>
            <person name="Kohler A."/>
            <person name="Kuo A."/>
            <person name="Nagy L.G."/>
            <person name="Floudas D."/>
            <person name="Copeland A."/>
            <person name="Barry K.W."/>
            <person name="Cichocki N."/>
            <person name="Veneault-Fourrey C."/>
            <person name="LaButti K."/>
            <person name="Lindquist E.A."/>
            <person name="Lipzen A."/>
            <person name="Lundell T."/>
            <person name="Morin E."/>
            <person name="Murat C."/>
            <person name="Riley R."/>
            <person name="Ohm R."/>
            <person name="Sun H."/>
            <person name="Tunlid A."/>
            <person name="Henrissat B."/>
            <person name="Grigoriev I.V."/>
            <person name="Hibbett D.S."/>
            <person name="Martin F."/>
        </authorList>
    </citation>
    <scope>NUCLEOTIDE SEQUENCE [LARGE SCALE GENOMIC DNA]</scope>
    <source>
        <strain evidence="4">FD-334 SS-4</strain>
    </source>
</reference>
<dbReference type="InterPro" id="IPR027417">
    <property type="entry name" value="P-loop_NTPase"/>
</dbReference>
<dbReference type="PANTHER" id="PTHR10039:SF16">
    <property type="entry name" value="GPI INOSITOL-DEACYLASE"/>
    <property type="match status" value="1"/>
</dbReference>
<organism evidence="3 4">
    <name type="scientific">Hypholoma sublateritium (strain FD-334 SS-4)</name>
    <dbReference type="NCBI Taxonomy" id="945553"/>
    <lineage>
        <taxon>Eukaryota</taxon>
        <taxon>Fungi</taxon>
        <taxon>Dikarya</taxon>
        <taxon>Basidiomycota</taxon>
        <taxon>Agaricomycotina</taxon>
        <taxon>Agaricomycetes</taxon>
        <taxon>Agaricomycetidae</taxon>
        <taxon>Agaricales</taxon>
        <taxon>Agaricineae</taxon>
        <taxon>Strophariaceae</taxon>
        <taxon>Hypholoma</taxon>
    </lineage>
</organism>
<dbReference type="SUPFAM" id="SSF52540">
    <property type="entry name" value="P-loop containing nucleoside triphosphate hydrolases"/>
    <property type="match status" value="1"/>
</dbReference>
<keyword evidence="4" id="KW-1185">Reference proteome</keyword>
<dbReference type="InterPro" id="IPR056884">
    <property type="entry name" value="NPHP3-like_N"/>
</dbReference>
<dbReference type="EMBL" id="KN817561">
    <property type="protein sequence ID" value="KJA21064.1"/>
    <property type="molecule type" value="Genomic_DNA"/>
</dbReference>
<keyword evidence="1" id="KW-0677">Repeat</keyword>